<comment type="caution">
    <text evidence="2">The sequence shown here is derived from an EMBL/GenBank/DDBJ whole genome shotgun (WGS) entry which is preliminary data.</text>
</comment>
<sequence>MSLGLKIFHKTPYPAIDPKQPKLSQAGKTVLVTGGNGGIGFAIARNFITAGARRVIIVGRGKEKVELAVSRLMAEGQAIESSTIVDGRICDTSDIDATAALWDGLEGEGIVVDVVVMNAASFGDAKSLLDAGRDRVWQSYITNVQSHLDFAERLYKQKGQGAPGRKYLINISTAAIYMWTGVTPQIPSYGLTKNSGTALMQQIAKDVRPDELQIVSIHPGSVLSDTARAAGLDESSLAWDDENLAGQTVVWASTPEAEFLHGRFVFANWDIEEIMTGSFRMRLTNDLNFLKVGVNGLSESTTSLQV</sequence>
<dbReference type="GO" id="GO:0016616">
    <property type="term" value="F:oxidoreductase activity, acting on the CH-OH group of donors, NAD or NADP as acceptor"/>
    <property type="evidence" value="ECO:0007669"/>
    <property type="project" value="TreeGrafter"/>
</dbReference>
<reference evidence="3" key="1">
    <citation type="journal article" date="2015" name="Genome Announc.">
        <title>Draft whole-genome sequence of the biocontrol agent Trichoderma harzianum T6776.</title>
        <authorList>
            <person name="Baroncelli R."/>
            <person name="Piaggeschi G."/>
            <person name="Fiorini L."/>
            <person name="Bertolini E."/>
            <person name="Zapparata A."/>
            <person name="Pe M.E."/>
            <person name="Sarrocco S."/>
            <person name="Vannacci G."/>
        </authorList>
    </citation>
    <scope>NUCLEOTIDE SEQUENCE [LARGE SCALE GENOMIC DNA]</scope>
    <source>
        <strain evidence="3">T6776</strain>
    </source>
</reference>
<protein>
    <recommendedName>
        <fullName evidence="4">Short-chain dehydrogenase</fullName>
    </recommendedName>
</protein>
<accession>A0A0F9X2L5</accession>
<evidence type="ECO:0008006" key="4">
    <source>
        <dbReference type="Google" id="ProtNLM"/>
    </source>
</evidence>
<dbReference type="SUPFAM" id="SSF51735">
    <property type="entry name" value="NAD(P)-binding Rossmann-fold domains"/>
    <property type="match status" value="1"/>
</dbReference>
<dbReference type="OrthoDB" id="1933717at2759"/>
<dbReference type="CDD" id="cd05233">
    <property type="entry name" value="SDR_c"/>
    <property type="match status" value="1"/>
</dbReference>
<dbReference type="OMA" id="KMQISIF"/>
<dbReference type="PANTHER" id="PTHR42760:SF122">
    <property type="entry name" value="NAD(P)-BINDING PROTEIN"/>
    <property type="match status" value="1"/>
</dbReference>
<dbReference type="InterPro" id="IPR036291">
    <property type="entry name" value="NAD(P)-bd_dom_sf"/>
</dbReference>
<dbReference type="EMBL" id="JOKZ01000372">
    <property type="protein sequence ID" value="KKO98914.1"/>
    <property type="molecule type" value="Genomic_DNA"/>
</dbReference>
<evidence type="ECO:0000256" key="1">
    <source>
        <dbReference type="ARBA" id="ARBA00006484"/>
    </source>
</evidence>
<dbReference type="GO" id="GO:0006633">
    <property type="term" value="P:fatty acid biosynthetic process"/>
    <property type="evidence" value="ECO:0007669"/>
    <property type="project" value="TreeGrafter"/>
</dbReference>
<dbReference type="AlphaFoldDB" id="A0A0F9X2L5"/>
<organism evidence="2 3">
    <name type="scientific">Trichoderma harzianum</name>
    <name type="common">Hypocrea lixii</name>
    <dbReference type="NCBI Taxonomy" id="5544"/>
    <lineage>
        <taxon>Eukaryota</taxon>
        <taxon>Fungi</taxon>
        <taxon>Dikarya</taxon>
        <taxon>Ascomycota</taxon>
        <taxon>Pezizomycotina</taxon>
        <taxon>Sordariomycetes</taxon>
        <taxon>Hypocreomycetidae</taxon>
        <taxon>Hypocreales</taxon>
        <taxon>Hypocreaceae</taxon>
        <taxon>Trichoderma</taxon>
    </lineage>
</organism>
<dbReference type="GO" id="GO:0048038">
    <property type="term" value="F:quinone binding"/>
    <property type="evidence" value="ECO:0007669"/>
    <property type="project" value="TreeGrafter"/>
</dbReference>
<dbReference type="Proteomes" id="UP000034112">
    <property type="component" value="Unassembled WGS sequence"/>
</dbReference>
<comment type="similarity">
    <text evidence="1">Belongs to the short-chain dehydrogenases/reductases (SDR) family.</text>
</comment>
<evidence type="ECO:0000313" key="2">
    <source>
        <dbReference type="EMBL" id="KKO98914.1"/>
    </source>
</evidence>
<dbReference type="InterPro" id="IPR002347">
    <property type="entry name" value="SDR_fam"/>
</dbReference>
<dbReference type="PRINTS" id="PR00081">
    <property type="entry name" value="GDHRDH"/>
</dbReference>
<proteinExistence type="inferred from homology"/>
<name>A0A0F9X2L5_TRIHA</name>
<dbReference type="Pfam" id="PF00106">
    <property type="entry name" value="adh_short"/>
    <property type="match status" value="1"/>
</dbReference>
<evidence type="ECO:0000313" key="3">
    <source>
        <dbReference type="Proteomes" id="UP000034112"/>
    </source>
</evidence>
<dbReference type="PANTHER" id="PTHR42760">
    <property type="entry name" value="SHORT-CHAIN DEHYDROGENASES/REDUCTASES FAMILY MEMBER"/>
    <property type="match status" value="1"/>
</dbReference>
<dbReference type="Gene3D" id="3.40.50.720">
    <property type="entry name" value="NAD(P)-binding Rossmann-like Domain"/>
    <property type="match status" value="1"/>
</dbReference>
<gene>
    <name evidence="2" type="ORF">THAR02_08980</name>
</gene>